<name>A0AA40CQB6_9PEZI</name>
<dbReference type="GO" id="GO:0016491">
    <property type="term" value="F:oxidoreductase activity"/>
    <property type="evidence" value="ECO:0007669"/>
    <property type="project" value="InterPro"/>
</dbReference>
<dbReference type="NCBIfam" id="NF041278">
    <property type="entry name" value="CmcJ_NvfI_EfuI"/>
    <property type="match status" value="1"/>
</dbReference>
<keyword evidence="3" id="KW-1185">Reference proteome</keyword>
<evidence type="ECO:0008006" key="4">
    <source>
        <dbReference type="Google" id="ProtNLM"/>
    </source>
</evidence>
<sequence>MERKMHRFPADDHCARVPATFKFINGDDFTTVKPYYYGGRLQPGQEHLRTNLTYNRVAGIEVSNVRSIKESFDLEAHGIQFFRATGAVEELPSTSEALNDYLAALAEWIRQSLGADKVIVYDYAFRRSVLETGKPEVTTALGSTVLETAQPAEIPHVDQTRENGLRRAMRHLTDSEREKYLNSSNKRIRILNVWRPLSPVVDNWPLAFCDPSTVCADDLIRVDRLRPTYAGEVYYLQHTPAQRWYYLGQQTSAEITVFSGFDTHPGEGPP</sequence>
<evidence type="ECO:0000256" key="1">
    <source>
        <dbReference type="ARBA" id="ARBA00023604"/>
    </source>
</evidence>
<evidence type="ECO:0000313" key="3">
    <source>
        <dbReference type="Proteomes" id="UP001174936"/>
    </source>
</evidence>
<dbReference type="Proteomes" id="UP001174936">
    <property type="component" value="Unassembled WGS sequence"/>
</dbReference>
<dbReference type="InterPro" id="IPR044053">
    <property type="entry name" value="AsaB-like"/>
</dbReference>
<dbReference type="EMBL" id="JAULSV010000004">
    <property type="protein sequence ID" value="KAK0646747.1"/>
    <property type="molecule type" value="Genomic_DNA"/>
</dbReference>
<proteinExistence type="inferred from homology"/>
<reference evidence="2" key="1">
    <citation type="submission" date="2023-06" db="EMBL/GenBank/DDBJ databases">
        <title>Genome-scale phylogeny and comparative genomics of the fungal order Sordariales.</title>
        <authorList>
            <consortium name="Lawrence Berkeley National Laboratory"/>
            <person name="Hensen N."/>
            <person name="Bonometti L."/>
            <person name="Westerberg I."/>
            <person name="Brannstrom I.O."/>
            <person name="Guillou S."/>
            <person name="Cros-Aarteil S."/>
            <person name="Calhoun S."/>
            <person name="Haridas S."/>
            <person name="Kuo A."/>
            <person name="Mondo S."/>
            <person name="Pangilinan J."/>
            <person name="Riley R."/>
            <person name="Labutti K."/>
            <person name="Andreopoulos B."/>
            <person name="Lipzen A."/>
            <person name="Chen C."/>
            <person name="Yanf M."/>
            <person name="Daum C."/>
            <person name="Ng V."/>
            <person name="Clum A."/>
            <person name="Steindorff A."/>
            <person name="Ohm R."/>
            <person name="Martin F."/>
            <person name="Silar P."/>
            <person name="Natvig D."/>
            <person name="Lalanne C."/>
            <person name="Gautier V."/>
            <person name="Ament-Velasquez S.L."/>
            <person name="Kruys A."/>
            <person name="Hutchinson M.I."/>
            <person name="Powell A.J."/>
            <person name="Barry K."/>
            <person name="Miller A.N."/>
            <person name="Grigoriev I.V."/>
            <person name="Debuchy R."/>
            <person name="Gladieux P."/>
            <person name="Thoren M.H."/>
            <person name="Johannesson H."/>
        </authorList>
    </citation>
    <scope>NUCLEOTIDE SEQUENCE</scope>
    <source>
        <strain evidence="2">SMH2532-1</strain>
    </source>
</reference>
<dbReference type="AlphaFoldDB" id="A0AA40CQB6"/>
<feature type="non-terminal residue" evidence="2">
    <location>
        <position position="1"/>
    </location>
</feature>
<accession>A0AA40CQB6</accession>
<gene>
    <name evidence="2" type="ORF">B0T16DRAFT_493667</name>
</gene>
<comment type="caution">
    <text evidence="2">The sequence shown here is derived from an EMBL/GenBank/DDBJ whole genome shotgun (WGS) entry which is preliminary data.</text>
</comment>
<organism evidence="2 3">
    <name type="scientific">Cercophora newfieldiana</name>
    <dbReference type="NCBI Taxonomy" id="92897"/>
    <lineage>
        <taxon>Eukaryota</taxon>
        <taxon>Fungi</taxon>
        <taxon>Dikarya</taxon>
        <taxon>Ascomycota</taxon>
        <taxon>Pezizomycotina</taxon>
        <taxon>Sordariomycetes</taxon>
        <taxon>Sordariomycetidae</taxon>
        <taxon>Sordariales</taxon>
        <taxon>Lasiosphaeriaceae</taxon>
        <taxon>Cercophora</taxon>
    </lineage>
</organism>
<dbReference type="PANTHER" id="PTHR34598">
    <property type="entry name" value="BLL6449 PROTEIN"/>
    <property type="match status" value="1"/>
</dbReference>
<protein>
    <recommendedName>
        <fullName evidence="4">Methyltransferase</fullName>
    </recommendedName>
</protein>
<comment type="similarity">
    <text evidence="1">Belongs to the asaB hydroxylase/desaturase family.</text>
</comment>
<evidence type="ECO:0000313" key="2">
    <source>
        <dbReference type="EMBL" id="KAK0646747.1"/>
    </source>
</evidence>
<dbReference type="PANTHER" id="PTHR34598:SF3">
    <property type="entry name" value="OXIDOREDUCTASE AN1597"/>
    <property type="match status" value="1"/>
</dbReference>